<evidence type="ECO:0000313" key="2">
    <source>
        <dbReference type="Proteomes" id="UP000005239"/>
    </source>
</evidence>
<evidence type="ECO:0000313" key="1">
    <source>
        <dbReference type="EnsemblMetazoa" id="PPA42559.1"/>
    </source>
</evidence>
<reference evidence="1" key="2">
    <citation type="submission" date="2022-06" db="UniProtKB">
        <authorList>
            <consortium name="EnsemblMetazoa"/>
        </authorList>
    </citation>
    <scope>IDENTIFICATION</scope>
    <source>
        <strain evidence="1">PS312</strain>
    </source>
</reference>
<dbReference type="AlphaFoldDB" id="A0A2A6BX16"/>
<sequence>VLDSFNTSTSYLDMFECASNVNVLSELLIPRERGKGKEAFNSEKSIKWNECSIHQWMMHPLLFLLYSVDLGATTAPEMPISISDANAKHVKGVQDFVEAIKSITSNISTSSRKQLIFNVILDIPGMVNSPADDQKVKAIKSLELQVDEVCVPRSISGVQNQLGIKQFTQVGIKHDGNLWEVLESNLWDLLKLPHMVRPCGDGYIQKAVQQGSADSQAHSCPKAMGIAITTSLLVTKDICAGKQFEDVFEVSSEVSIQAGASFRLLLQAMLGAFEGDDTFLHIFLETHSKNRKNLPRDLKMILVILSNPLINPMITSMEADPFHKYSTMDDARTRILTAANTLTFVETLRSNFKNETNALEKSALLFEDVDEIKKQLDKLVDDYIKTVSYLSVGVLINCAQDYNEKVRKMISAVMNDADIEGDKEKAAALMKVLTEVHTNDRFVVAVYSDDCDMKRFATVHLIFNVILDIPGMVNSPADDQKVKAIKSLELQVDEVCVPRSISGVQNQLGIKQFTQVGIKHDGNLWEVLESNLWDLLKLPHMVRPCGDGYIQKAVQQGSADSQAHSCPKAMGIAITTSLLVTKDICAGKQFEDVFEVSSEVSIQAGASFRLLLQAMLGAFEGDDTFLHIFLETHSKNRKNLPRDLKMILVILSNPLINPMITSMEADPFHKYSTMDDARTRILTAANTLTFVETLRSNFKNETNALEKSALLFEDVDEIKKQLDKLVDDYIKTDYNEKVRKMISAVMNDADIEGDKEKAAALMKVLTEVHTNDRFVVAVYSDDCDMKRFATVHHANQLINDPLRKVLVYRSTQAYSMTGKEPVEFTEAAKDTEEITSANVRRTARNVPMKLKGLVLIREIKYVCTMAIEQDPRFILPNYDNVTRCIDHTLSVRSLCDVNVIRYPE</sequence>
<accession>A0A2A6BX16</accession>
<protein>
    <submittedName>
        <fullName evidence="1">Uncharacterized protein</fullName>
    </submittedName>
</protein>
<proteinExistence type="predicted"/>
<dbReference type="PANTHER" id="PTHR31464:SF7">
    <property type="entry name" value="DUF4781 DOMAIN-CONTAINING PROTEIN"/>
    <property type="match status" value="1"/>
</dbReference>
<gene>
    <name evidence="1" type="primary">WBGene00280928</name>
</gene>
<keyword evidence="2" id="KW-1185">Reference proteome</keyword>
<dbReference type="EnsemblMetazoa" id="PPA42559.1">
    <property type="protein sequence ID" value="PPA42559.1"/>
    <property type="gene ID" value="WBGene00280928"/>
</dbReference>
<dbReference type="InterPro" id="IPR007767">
    <property type="entry name" value="DUF684"/>
</dbReference>
<dbReference type="PANTHER" id="PTHR31464">
    <property type="entry name" value="PROTEIN CBG01266"/>
    <property type="match status" value="1"/>
</dbReference>
<dbReference type="Pfam" id="PF05075">
    <property type="entry name" value="DUF684"/>
    <property type="match status" value="2"/>
</dbReference>
<organism evidence="1 2">
    <name type="scientific">Pristionchus pacificus</name>
    <name type="common">Parasitic nematode worm</name>
    <dbReference type="NCBI Taxonomy" id="54126"/>
    <lineage>
        <taxon>Eukaryota</taxon>
        <taxon>Metazoa</taxon>
        <taxon>Ecdysozoa</taxon>
        <taxon>Nematoda</taxon>
        <taxon>Chromadorea</taxon>
        <taxon>Rhabditida</taxon>
        <taxon>Rhabditina</taxon>
        <taxon>Diplogasteromorpha</taxon>
        <taxon>Diplogasteroidea</taxon>
        <taxon>Neodiplogasteridae</taxon>
        <taxon>Pristionchus</taxon>
    </lineage>
</organism>
<name>A0A2A6BX16_PRIPA</name>
<reference evidence="2" key="1">
    <citation type="journal article" date="2008" name="Nat. Genet.">
        <title>The Pristionchus pacificus genome provides a unique perspective on nematode lifestyle and parasitism.</title>
        <authorList>
            <person name="Dieterich C."/>
            <person name="Clifton S.W."/>
            <person name="Schuster L.N."/>
            <person name="Chinwalla A."/>
            <person name="Delehaunty K."/>
            <person name="Dinkelacker I."/>
            <person name="Fulton L."/>
            <person name="Fulton R."/>
            <person name="Godfrey J."/>
            <person name="Minx P."/>
            <person name="Mitreva M."/>
            <person name="Roeseler W."/>
            <person name="Tian H."/>
            <person name="Witte H."/>
            <person name="Yang S.P."/>
            <person name="Wilson R.K."/>
            <person name="Sommer R.J."/>
        </authorList>
    </citation>
    <scope>NUCLEOTIDE SEQUENCE [LARGE SCALE GENOMIC DNA]</scope>
    <source>
        <strain evidence="2">PS312</strain>
    </source>
</reference>
<dbReference type="Proteomes" id="UP000005239">
    <property type="component" value="Unassembled WGS sequence"/>
</dbReference>
<accession>A0A8R1Z1M7</accession>